<organism evidence="3 4">
    <name type="scientific">Musa balbisiana</name>
    <name type="common">Banana</name>
    <dbReference type="NCBI Taxonomy" id="52838"/>
    <lineage>
        <taxon>Eukaryota</taxon>
        <taxon>Viridiplantae</taxon>
        <taxon>Streptophyta</taxon>
        <taxon>Embryophyta</taxon>
        <taxon>Tracheophyta</taxon>
        <taxon>Spermatophyta</taxon>
        <taxon>Magnoliopsida</taxon>
        <taxon>Liliopsida</taxon>
        <taxon>Zingiberales</taxon>
        <taxon>Musaceae</taxon>
        <taxon>Musa</taxon>
    </lineage>
</organism>
<dbReference type="PANTHER" id="PTHR12829:SF4">
    <property type="entry name" value="N(6)-ADENINE-SPECIFIC METHYLTRANSFERASE METTL4"/>
    <property type="match status" value="1"/>
</dbReference>
<dbReference type="Pfam" id="PF05063">
    <property type="entry name" value="MT-A70"/>
    <property type="match status" value="1"/>
</dbReference>
<sequence length="480" mass="54821">MPTSGLGHSEPGSHSLPSTHGDAAVRGVVESFSLRNLTREEMSDEVRSFLDTGIYRLVRDGSKVVFLDPVRILNHSYSRFWVSPSAYYSRSFETTTAALKTDAVEDSRILKKRKRTRAPRDLNESERAAEKRHQEARTFLLNAHKVFLEAAELQALLPELVKSEVSLPTRRASEQKFIQLGSLWQAPLYEISLCFRNKNLSDDTGGYRLGDHGGTIIVHQLYNNLICNETNEDVEAEFQSNHYILPSRSCFHMTTEFRIKSDLRQVRNLVPGNLHKSNQTLSFAHSKDGFNFIVIDPPWENGSACQKAMYPTLPNRNFLYLPVKELAHEEGALVALWTTNREKLRIFVENELFPAWGVTKFVLSYWLKVKPDGSLIGELDLFHHRPYECLLLGYINLQNDDSRAMPFEYLGINQVIVSIPGDYSRKPPLGQLLKDHIPGPKPAKCIELFARELGAGWTSWGNEPLHFQDSKYFVERDNER</sequence>
<evidence type="ECO:0008006" key="5">
    <source>
        <dbReference type="Google" id="ProtNLM"/>
    </source>
</evidence>
<name>A0A4S8KA96_MUSBA</name>
<dbReference type="InterPro" id="IPR007757">
    <property type="entry name" value="MT-A70-like"/>
</dbReference>
<dbReference type="GO" id="GO:0005634">
    <property type="term" value="C:nucleus"/>
    <property type="evidence" value="ECO:0007669"/>
    <property type="project" value="TreeGrafter"/>
</dbReference>
<dbReference type="GO" id="GO:0008168">
    <property type="term" value="F:methyltransferase activity"/>
    <property type="evidence" value="ECO:0007669"/>
    <property type="project" value="InterPro"/>
</dbReference>
<evidence type="ECO:0000256" key="1">
    <source>
        <dbReference type="PROSITE-ProRule" id="PRU00489"/>
    </source>
</evidence>
<dbReference type="PROSITE" id="PS00092">
    <property type="entry name" value="N6_MTASE"/>
    <property type="match status" value="1"/>
</dbReference>
<protein>
    <recommendedName>
        <fullName evidence="5">Methyltransferase-like protein 2</fullName>
    </recommendedName>
</protein>
<dbReference type="PROSITE" id="PS51143">
    <property type="entry name" value="MT_A70"/>
    <property type="match status" value="1"/>
</dbReference>
<dbReference type="InterPro" id="IPR002052">
    <property type="entry name" value="DNA_methylase_N6_adenine_CS"/>
</dbReference>
<comment type="caution">
    <text evidence="3">The sequence shown here is derived from an EMBL/GenBank/DDBJ whole genome shotgun (WGS) entry which is preliminary data.</text>
</comment>
<dbReference type="GO" id="GO:0003676">
    <property type="term" value="F:nucleic acid binding"/>
    <property type="evidence" value="ECO:0007669"/>
    <property type="project" value="InterPro"/>
</dbReference>
<dbReference type="AlphaFoldDB" id="A0A4S8KA96"/>
<evidence type="ECO:0000313" key="3">
    <source>
        <dbReference type="EMBL" id="THU71938.1"/>
    </source>
</evidence>
<keyword evidence="4" id="KW-1185">Reference proteome</keyword>
<dbReference type="PANTHER" id="PTHR12829">
    <property type="entry name" value="N6-ADENOSINE-METHYLTRANSFERASE"/>
    <property type="match status" value="1"/>
</dbReference>
<reference evidence="3 4" key="1">
    <citation type="journal article" date="2019" name="Nat. Plants">
        <title>Genome sequencing of Musa balbisiana reveals subgenome evolution and function divergence in polyploid bananas.</title>
        <authorList>
            <person name="Yao X."/>
        </authorList>
    </citation>
    <scope>NUCLEOTIDE SEQUENCE [LARGE SCALE GENOMIC DNA]</scope>
    <source>
        <strain evidence="4">cv. DH-PKW</strain>
        <tissue evidence="3">Leaves</tissue>
    </source>
</reference>
<evidence type="ECO:0000313" key="4">
    <source>
        <dbReference type="Proteomes" id="UP000317650"/>
    </source>
</evidence>
<dbReference type="EMBL" id="PYDT01000001">
    <property type="protein sequence ID" value="THU71938.1"/>
    <property type="molecule type" value="Genomic_DNA"/>
</dbReference>
<evidence type="ECO:0000256" key="2">
    <source>
        <dbReference type="SAM" id="MobiDB-lite"/>
    </source>
</evidence>
<comment type="similarity">
    <text evidence="1">Belongs to the MT-A70-like family.</text>
</comment>
<dbReference type="Proteomes" id="UP000317650">
    <property type="component" value="Chromosome 4"/>
</dbReference>
<accession>A0A4S8KA96</accession>
<feature type="region of interest" description="Disordered" evidence="2">
    <location>
        <begin position="1"/>
        <end position="21"/>
    </location>
</feature>
<proteinExistence type="inferred from homology"/>
<dbReference type="STRING" id="52838.A0A4S8KA96"/>
<dbReference type="GO" id="GO:0032259">
    <property type="term" value="P:methylation"/>
    <property type="evidence" value="ECO:0007669"/>
    <property type="project" value="InterPro"/>
</dbReference>
<gene>
    <name evidence="3" type="ORF">C4D60_Mb04t06820</name>
</gene>